<keyword evidence="9" id="KW-0520">NAD</keyword>
<evidence type="ECO:0000256" key="1">
    <source>
        <dbReference type="ARBA" id="ARBA00004123"/>
    </source>
</evidence>
<keyword evidence="5" id="KW-0433">Leucine-rich repeat</keyword>
<dbReference type="PANTHER" id="PTHR11017">
    <property type="entry name" value="LEUCINE-RICH REPEAT-CONTAINING PROTEIN"/>
    <property type="match status" value="1"/>
</dbReference>
<dbReference type="InterPro" id="IPR058192">
    <property type="entry name" value="WHD_ROQ1-like"/>
</dbReference>
<feature type="region of interest" description="Disordered" evidence="13">
    <location>
        <begin position="1"/>
        <end position="24"/>
    </location>
</feature>
<keyword evidence="14" id="KW-0472">Membrane</keyword>
<evidence type="ECO:0000256" key="14">
    <source>
        <dbReference type="SAM" id="Phobius"/>
    </source>
</evidence>
<evidence type="ECO:0000256" key="7">
    <source>
        <dbReference type="ARBA" id="ARBA00022801"/>
    </source>
</evidence>
<evidence type="ECO:0000256" key="10">
    <source>
        <dbReference type="ARBA" id="ARBA00023242"/>
    </source>
</evidence>
<dbReference type="FunFam" id="3.80.10.10:FF:000386">
    <property type="entry name" value="Disease resistance protein RPS4"/>
    <property type="match status" value="1"/>
</dbReference>
<dbReference type="Gene3D" id="3.40.50.300">
    <property type="entry name" value="P-loop containing nucleotide triphosphate hydrolases"/>
    <property type="match status" value="1"/>
</dbReference>
<dbReference type="InterPro" id="IPR027417">
    <property type="entry name" value="P-loop_NTPase"/>
</dbReference>
<comment type="similarity">
    <text evidence="12">Belongs to the disease resistance TIR-NB-LRR family.</text>
</comment>
<evidence type="ECO:0000256" key="11">
    <source>
        <dbReference type="ARBA" id="ARBA00047304"/>
    </source>
</evidence>
<dbReference type="EMBL" id="JARBHA010000002">
    <property type="protein sequence ID" value="KAJ9707269.1"/>
    <property type="molecule type" value="Genomic_DNA"/>
</dbReference>
<keyword evidence="17" id="KW-1185">Reference proteome</keyword>
<dbReference type="GO" id="GO:0005737">
    <property type="term" value="C:cytoplasm"/>
    <property type="evidence" value="ECO:0007669"/>
    <property type="project" value="UniProtKB-SubCell"/>
</dbReference>
<protein>
    <recommendedName>
        <fullName evidence="3">ADP-ribosyl cyclase/cyclic ADP-ribose hydrolase</fullName>
        <ecNumber evidence="3">3.2.2.6</ecNumber>
    </recommendedName>
</protein>
<keyword evidence="7" id="KW-0378">Hydrolase</keyword>
<dbReference type="InterPro" id="IPR035897">
    <property type="entry name" value="Toll_tir_struct_dom_sf"/>
</dbReference>
<evidence type="ECO:0000256" key="8">
    <source>
        <dbReference type="ARBA" id="ARBA00022821"/>
    </source>
</evidence>
<evidence type="ECO:0000256" key="13">
    <source>
        <dbReference type="SAM" id="MobiDB-lite"/>
    </source>
</evidence>
<evidence type="ECO:0000259" key="15">
    <source>
        <dbReference type="PROSITE" id="PS50104"/>
    </source>
</evidence>
<dbReference type="GO" id="GO:0007165">
    <property type="term" value="P:signal transduction"/>
    <property type="evidence" value="ECO:0007669"/>
    <property type="project" value="InterPro"/>
</dbReference>
<proteinExistence type="inferred from homology"/>
<comment type="catalytic activity">
    <reaction evidence="11">
        <text>NAD(+) + H2O = ADP-D-ribose + nicotinamide + H(+)</text>
        <dbReference type="Rhea" id="RHEA:16301"/>
        <dbReference type="ChEBI" id="CHEBI:15377"/>
        <dbReference type="ChEBI" id="CHEBI:15378"/>
        <dbReference type="ChEBI" id="CHEBI:17154"/>
        <dbReference type="ChEBI" id="CHEBI:57540"/>
        <dbReference type="ChEBI" id="CHEBI:57967"/>
        <dbReference type="EC" id="3.2.2.6"/>
    </reaction>
    <physiologicalReaction direction="left-to-right" evidence="11">
        <dbReference type="Rhea" id="RHEA:16302"/>
    </physiologicalReaction>
</comment>
<dbReference type="InterPro" id="IPR000157">
    <property type="entry name" value="TIR_dom"/>
</dbReference>
<accession>A0AA39AHF3</accession>
<dbReference type="InterPro" id="IPR032675">
    <property type="entry name" value="LRR_dom_sf"/>
</dbReference>
<comment type="caution">
    <text evidence="16">The sequence shown here is derived from an EMBL/GenBank/DDBJ whole genome shotgun (WGS) entry which is preliminary data.</text>
</comment>
<feature type="compositionally biased region" description="Low complexity" evidence="13">
    <location>
        <begin position="8"/>
        <end position="24"/>
    </location>
</feature>
<dbReference type="Pfam" id="PF23286">
    <property type="entry name" value="LRR_13"/>
    <property type="match status" value="1"/>
</dbReference>
<name>A0AA39AHF3_VITRO</name>
<dbReference type="Pfam" id="PF00931">
    <property type="entry name" value="NB-ARC"/>
    <property type="match status" value="1"/>
</dbReference>
<dbReference type="Gene3D" id="1.10.8.430">
    <property type="entry name" value="Helical domain of apoptotic protease-activating factors"/>
    <property type="match status" value="1"/>
</dbReference>
<feature type="transmembrane region" description="Helical" evidence="14">
    <location>
        <begin position="1224"/>
        <end position="1243"/>
    </location>
</feature>
<dbReference type="InterPro" id="IPR044974">
    <property type="entry name" value="Disease_R_plants"/>
</dbReference>
<evidence type="ECO:0000256" key="9">
    <source>
        <dbReference type="ARBA" id="ARBA00023027"/>
    </source>
</evidence>
<dbReference type="Gene3D" id="3.80.10.10">
    <property type="entry name" value="Ribonuclease Inhibitor"/>
    <property type="match status" value="2"/>
</dbReference>
<dbReference type="SMART" id="SM00255">
    <property type="entry name" value="TIR"/>
    <property type="match status" value="1"/>
</dbReference>
<organism evidence="16 17">
    <name type="scientific">Vitis rotundifolia</name>
    <name type="common">Muscadine grape</name>
    <dbReference type="NCBI Taxonomy" id="103349"/>
    <lineage>
        <taxon>Eukaryota</taxon>
        <taxon>Viridiplantae</taxon>
        <taxon>Streptophyta</taxon>
        <taxon>Embryophyta</taxon>
        <taxon>Tracheophyta</taxon>
        <taxon>Spermatophyta</taxon>
        <taxon>Magnoliopsida</taxon>
        <taxon>eudicotyledons</taxon>
        <taxon>Gunneridae</taxon>
        <taxon>Pentapetalae</taxon>
        <taxon>rosids</taxon>
        <taxon>Vitales</taxon>
        <taxon>Vitaceae</taxon>
        <taxon>Viteae</taxon>
        <taxon>Vitis</taxon>
    </lineage>
</organism>
<evidence type="ECO:0000256" key="2">
    <source>
        <dbReference type="ARBA" id="ARBA00004496"/>
    </source>
</evidence>
<dbReference type="Pfam" id="PF01582">
    <property type="entry name" value="TIR"/>
    <property type="match status" value="1"/>
</dbReference>
<dbReference type="InterPro" id="IPR045344">
    <property type="entry name" value="C-JID"/>
</dbReference>
<dbReference type="SUPFAM" id="SSF52540">
    <property type="entry name" value="P-loop containing nucleoside triphosphate hydrolases"/>
    <property type="match status" value="1"/>
</dbReference>
<evidence type="ECO:0000256" key="6">
    <source>
        <dbReference type="ARBA" id="ARBA00022737"/>
    </source>
</evidence>
<dbReference type="InterPro" id="IPR002182">
    <property type="entry name" value="NB-ARC"/>
</dbReference>
<feature type="domain" description="TIR" evidence="15">
    <location>
        <begin position="29"/>
        <end position="193"/>
    </location>
</feature>
<evidence type="ECO:0000313" key="16">
    <source>
        <dbReference type="EMBL" id="KAJ9707269.1"/>
    </source>
</evidence>
<dbReference type="GO" id="GO:0043531">
    <property type="term" value="F:ADP binding"/>
    <property type="evidence" value="ECO:0007669"/>
    <property type="project" value="InterPro"/>
</dbReference>
<evidence type="ECO:0000256" key="5">
    <source>
        <dbReference type="ARBA" id="ARBA00022614"/>
    </source>
</evidence>
<dbReference type="InterPro" id="IPR042197">
    <property type="entry name" value="Apaf_helical"/>
</dbReference>
<dbReference type="GO" id="GO:0050832">
    <property type="term" value="P:defense response to fungus"/>
    <property type="evidence" value="ECO:0007669"/>
    <property type="project" value="UniProtKB-ARBA"/>
</dbReference>
<evidence type="ECO:0000256" key="12">
    <source>
        <dbReference type="ARBA" id="ARBA00061488"/>
    </source>
</evidence>
<dbReference type="InterPro" id="IPR058546">
    <property type="entry name" value="RPS4B/Roq1-like_LRR"/>
</dbReference>
<reference evidence="16 17" key="1">
    <citation type="journal article" date="2023" name="BMC Biotechnol.">
        <title>Vitis rotundifolia cv Carlos genome sequencing.</title>
        <authorList>
            <person name="Huff M."/>
            <person name="Hulse-Kemp A."/>
            <person name="Scheffler B."/>
            <person name="Youngblood R."/>
            <person name="Simpson S."/>
            <person name="Babiker E."/>
            <person name="Staton M."/>
        </authorList>
    </citation>
    <scope>NUCLEOTIDE SEQUENCE [LARGE SCALE GENOMIC DNA]</scope>
    <source>
        <tissue evidence="16">Leaf</tissue>
    </source>
</reference>
<dbReference type="FunFam" id="1.10.8.430:FF:000002">
    <property type="entry name" value="Disease resistance protein (TIR-NBS-LRR class)"/>
    <property type="match status" value="1"/>
</dbReference>
<gene>
    <name evidence="16" type="ORF">PVL29_002311</name>
</gene>
<dbReference type="SUPFAM" id="SSF52200">
    <property type="entry name" value="Toll/Interleukin receptor TIR domain"/>
    <property type="match status" value="1"/>
</dbReference>
<dbReference type="PROSITE" id="PS50104">
    <property type="entry name" value="TIR"/>
    <property type="match status" value="1"/>
</dbReference>
<dbReference type="Proteomes" id="UP001168098">
    <property type="component" value="Unassembled WGS sequence"/>
</dbReference>
<dbReference type="GO" id="GO:0061809">
    <property type="term" value="F:NAD+ nucleosidase activity, cyclic ADP-ribose generating"/>
    <property type="evidence" value="ECO:0007669"/>
    <property type="project" value="UniProtKB-EC"/>
</dbReference>
<keyword evidence="14" id="KW-1133">Transmembrane helix</keyword>
<dbReference type="PRINTS" id="PR00364">
    <property type="entry name" value="DISEASERSIST"/>
</dbReference>
<dbReference type="GO" id="GO:0043068">
    <property type="term" value="P:positive regulation of programmed cell death"/>
    <property type="evidence" value="ECO:0007669"/>
    <property type="project" value="UniProtKB-ARBA"/>
</dbReference>
<dbReference type="Pfam" id="PF23282">
    <property type="entry name" value="WHD_ROQ1"/>
    <property type="match status" value="1"/>
</dbReference>
<dbReference type="FunFam" id="3.40.50.10140:FF:000007">
    <property type="entry name" value="Disease resistance protein (TIR-NBS-LRR class)"/>
    <property type="match status" value="1"/>
</dbReference>
<comment type="subcellular location">
    <subcellularLocation>
        <location evidence="2">Cytoplasm</location>
    </subcellularLocation>
    <subcellularLocation>
        <location evidence="1">Nucleus</location>
    </subcellularLocation>
</comment>
<dbReference type="SUPFAM" id="SSF52058">
    <property type="entry name" value="L domain-like"/>
    <property type="match status" value="1"/>
</dbReference>
<keyword evidence="10" id="KW-0539">Nucleus</keyword>
<dbReference type="AlphaFoldDB" id="A0AA39AHF3"/>
<evidence type="ECO:0000256" key="3">
    <source>
        <dbReference type="ARBA" id="ARBA00011982"/>
    </source>
</evidence>
<evidence type="ECO:0000256" key="4">
    <source>
        <dbReference type="ARBA" id="ARBA00022490"/>
    </source>
</evidence>
<keyword evidence="8" id="KW-0611">Plant defense</keyword>
<dbReference type="Pfam" id="PF20160">
    <property type="entry name" value="C-JID"/>
    <property type="match status" value="1"/>
</dbReference>
<keyword evidence="6" id="KW-0677">Repeat</keyword>
<dbReference type="Gene3D" id="3.40.50.10140">
    <property type="entry name" value="Toll/interleukin-1 receptor homology (TIR) domain"/>
    <property type="match status" value="1"/>
</dbReference>
<keyword evidence="14" id="KW-0812">Transmembrane</keyword>
<dbReference type="GO" id="GO:0005634">
    <property type="term" value="C:nucleus"/>
    <property type="evidence" value="ECO:0007669"/>
    <property type="project" value="UniProtKB-SubCell"/>
</dbReference>
<dbReference type="EC" id="3.2.2.6" evidence="3"/>
<sequence length="1245" mass="141062">MDGFSSCSSPRAANNTAASSSTAPSSSDWEYAVFISFRGKDTRNNFTGHLYKALDRKGISTFMDDKKLRTGEEISPTLVTAIQRSRCSIIVLSENYASSKWCLEELVKILECKKTKKQRVVPIFYNVDPSHVRNQTGSFGEALARHEENLKIKKVKKWRKALTEVANLSGWHLVNRSEAELITEIVADISKSLNCALLKNVRNLVGMDSCIRELEPLLCLESSDVRMVGIWGMGGIGKTTLARAIYEQISNQFEDCCFLPNVGDLARKGEDYLEKELLWMVLKDENIDVATTSVKARFHSKKVLIVVDNVNHRSILKILAGELDWFGPQSRIIITTRDKQILTMHGVNYVYQVKKLQDDKAIELFNRYAFRNSSPTKDFVVLSHHVIAYAQGLPLALEVLGSSLCKKRKEEWECALKKLKKIPDMEIQRVLETSFDELDDDQKNIFLDIAFFFNKVDKMIVEEVLNSCGFSSISGIKTLIDKSLISVFKYELHIHDLLQDMGREIVRRTSPNEPGKRSRLWMQQDICQILEKITGTDTVEIIDLDLRGLKEIHFTTEAFAEMTKLRLLGIYDSSSGSNHSEQGEMQCKVHIPDDFKFHYDELRYLYWKNYPLTSLPSDFKSKNLVYILMPNSHVTQLWVGNKVFENLIYVNLVYSKYLTETPDFSRATNLKVLSFADCIQLCKIHSSLGDLSKLSGLNLENCINLEHFPGVSQLVSLKILILSGCSKLEKFPDISQHMPCLSMLYLDGTAITELPSSIGYATQLVLLDLKNCTRLQSLPSSISKLTLLGTLSLSGCLDLGKRQANSGNLDALPRILDRLCGLRKLEVQNCSSLRALPALPSSLELVNASNCPSLEYISPRSVFIYSGGSIFGNCFQLKKYRNKMESHLRIMATHVDKERWRSTYDQQYPNIQVPFSTVFPGRTIPDWFMHHSKGHEVDVEVAPNWYDSNFLGFTVSAVIAPKDGSIKKGWSTYCDLDSHDPDLEFKYSRVCSFTDAHTSQLEDTTIKLDHLWLAYVPSFFSSNCKKWSCIKFSFSTNRKSCIVKRCGVCPVYMEGDGSNEGFGVQTSNDNHIDDGNPSGSVLDDLHEWGLEDTTIRRSLAQARPRESVHEDVNDSVSQDTIIRSFHEAEPRGIGYSPTNSHAWYQERPWMPPNPDHYIRERNPAGGSVLDDHHEGILEDTIIRRRSLHQGYSSGIGCSPTDSHAWDQERLGRQPNLSISNSETGIWVFIIIFSFLFLAHIFLWSG</sequence>
<keyword evidence="4" id="KW-0963">Cytoplasm</keyword>
<evidence type="ECO:0000313" key="17">
    <source>
        <dbReference type="Proteomes" id="UP001168098"/>
    </source>
</evidence>
<dbReference type="PANTHER" id="PTHR11017:SF479">
    <property type="entry name" value="DISEASE RESISTANCE PROTEIN (TIR-NBS-LRR CLASS) FAMILY"/>
    <property type="match status" value="1"/>
</dbReference>